<evidence type="ECO:0000313" key="2">
    <source>
        <dbReference type="Proteomes" id="UP000315636"/>
    </source>
</evidence>
<accession>A0A521BQ41</accession>
<dbReference type="Proteomes" id="UP000315636">
    <property type="component" value="Unassembled WGS sequence"/>
</dbReference>
<dbReference type="RefSeq" id="WP_185956029.1">
    <property type="nucleotide sequence ID" value="NZ_FXTI01000002.1"/>
</dbReference>
<organism evidence="1 2">
    <name type="scientific">Melghirimyces algeriensis</name>
    <dbReference type="NCBI Taxonomy" id="910412"/>
    <lineage>
        <taxon>Bacteria</taxon>
        <taxon>Bacillati</taxon>
        <taxon>Bacillota</taxon>
        <taxon>Bacilli</taxon>
        <taxon>Bacillales</taxon>
        <taxon>Thermoactinomycetaceae</taxon>
        <taxon>Melghirimyces</taxon>
    </lineage>
</organism>
<name>A0A521BQ41_9BACL</name>
<evidence type="ECO:0000313" key="1">
    <source>
        <dbReference type="EMBL" id="SMO49185.1"/>
    </source>
</evidence>
<reference evidence="1 2" key="1">
    <citation type="submission" date="2017-05" db="EMBL/GenBank/DDBJ databases">
        <authorList>
            <person name="Varghese N."/>
            <person name="Submissions S."/>
        </authorList>
    </citation>
    <scope>NUCLEOTIDE SEQUENCE [LARGE SCALE GENOMIC DNA]</scope>
    <source>
        <strain evidence="1 2">DSM 45474</strain>
    </source>
</reference>
<sequence>MFTWVYWAKLYDSRFQASCLATRMEEDWWIHEFERPVEVEVFQSKKGRYGVRCLF</sequence>
<dbReference type="AlphaFoldDB" id="A0A521BQ41"/>
<gene>
    <name evidence="1" type="ORF">SAMN06264849_102283</name>
</gene>
<dbReference type="EMBL" id="FXTI01000002">
    <property type="protein sequence ID" value="SMO49185.1"/>
    <property type="molecule type" value="Genomic_DNA"/>
</dbReference>
<proteinExistence type="predicted"/>
<protein>
    <submittedName>
        <fullName evidence="1">Uncharacterized protein</fullName>
    </submittedName>
</protein>
<keyword evidence="2" id="KW-1185">Reference proteome</keyword>